<dbReference type="Gene3D" id="1.50.10.10">
    <property type="match status" value="1"/>
</dbReference>
<evidence type="ECO:0000313" key="3">
    <source>
        <dbReference type="EMBL" id="HEA17182.1"/>
    </source>
</evidence>
<proteinExistence type="predicted"/>
<dbReference type="Proteomes" id="UP000886188">
    <property type="component" value="Unassembled WGS sequence"/>
</dbReference>
<reference evidence="3" key="1">
    <citation type="journal article" date="2020" name="mSystems">
        <title>Genome- and Community-Level Interaction Insights into Carbon Utilization and Element Cycling Functions of Hydrothermarchaeota in Hydrothermal Sediment.</title>
        <authorList>
            <person name="Zhou Z."/>
            <person name="Liu Y."/>
            <person name="Xu W."/>
            <person name="Pan J."/>
            <person name="Luo Z.H."/>
            <person name="Li M."/>
        </authorList>
    </citation>
    <scope>NUCLEOTIDE SEQUENCE [LARGE SCALE GENOMIC DNA]</scope>
    <source>
        <strain evidence="3">HyVt-346</strain>
    </source>
</reference>
<dbReference type="PANTHER" id="PTHR23403:SF1">
    <property type="entry name" value="TREHALASE"/>
    <property type="match status" value="1"/>
</dbReference>
<keyword evidence="2" id="KW-0326">Glycosidase</keyword>
<dbReference type="InterPro" id="IPR008928">
    <property type="entry name" value="6-hairpin_glycosidase_sf"/>
</dbReference>
<dbReference type="PANTHER" id="PTHR23403">
    <property type="entry name" value="TREHALASE"/>
    <property type="match status" value="1"/>
</dbReference>
<name>A0A7V1GFB1_9GAMM</name>
<dbReference type="InterPro" id="IPR012341">
    <property type="entry name" value="6hp_glycosidase-like_sf"/>
</dbReference>
<gene>
    <name evidence="3" type="ORF">ENH88_12195</name>
</gene>
<sequence>MNFVNSQLFLDVQLAAIFSDSKTFADAIANDSWQGASQLYLQVKPLTTQQLAEFVAQHFTLESTALPKMQLSSDDAPSYIASLWPYLQRNADTVKSSSLMPLKHNYIVPGGRFQEIYYWDSYFTALGLQDIGDIDSIDAMLANFIDLQNRNGCIPNGNRSYYSSRSQPPILALMVDLLWQAKYRDEHDLNWLTDCIAALQHEYEFWMQGGELLSAQIPAHRRVVKMPCGALLNRYWDDEATPRPESLREDLHDAALLPEQQRASYYRNIRAACESGWDFSSRWLADSSELTSIQTTDIIPIDLNSLLYHLEKQLSVYCQIVNDTNKQAYFELQATRRKAAINKYLFSTEQAFFVDYNFKQSVQSNVLSLAGVVPLFVNCANEQQALQVSSKVMQDFLKPGGLVTTLHDTSQQWDSPNGWAPLQWFAVQGLRQYGFVADANTIISHWLQMIEARFRVDGCLLEKYNVCDLANQAGGGEYKVQQGFGWTNGVTSRFYNLAK</sequence>
<dbReference type="GO" id="GO:0004555">
    <property type="term" value="F:alpha,alpha-trehalase activity"/>
    <property type="evidence" value="ECO:0007669"/>
    <property type="project" value="InterPro"/>
</dbReference>
<dbReference type="AlphaFoldDB" id="A0A7V1GFB1"/>
<evidence type="ECO:0000256" key="1">
    <source>
        <dbReference type="ARBA" id="ARBA00022801"/>
    </source>
</evidence>
<dbReference type="RefSeq" id="WP_304182512.1">
    <property type="nucleotide sequence ID" value="NZ_DRGM01000128.1"/>
</dbReference>
<evidence type="ECO:0000256" key="2">
    <source>
        <dbReference type="ARBA" id="ARBA00023295"/>
    </source>
</evidence>
<dbReference type="InterPro" id="IPR018232">
    <property type="entry name" value="Glyco_hydro_37_CS"/>
</dbReference>
<dbReference type="Pfam" id="PF01204">
    <property type="entry name" value="Trehalase"/>
    <property type="match status" value="1"/>
</dbReference>
<organism evidence="3">
    <name type="scientific">Pseudoalteromonas prydzensis</name>
    <dbReference type="NCBI Taxonomy" id="182141"/>
    <lineage>
        <taxon>Bacteria</taxon>
        <taxon>Pseudomonadati</taxon>
        <taxon>Pseudomonadota</taxon>
        <taxon>Gammaproteobacteria</taxon>
        <taxon>Alteromonadales</taxon>
        <taxon>Pseudoalteromonadaceae</taxon>
        <taxon>Pseudoalteromonas</taxon>
    </lineage>
</organism>
<dbReference type="PROSITE" id="PS00928">
    <property type="entry name" value="TREHALASE_2"/>
    <property type="match status" value="1"/>
</dbReference>
<protein>
    <submittedName>
        <fullName evidence="3">Alpha,alpha-trehalase</fullName>
    </submittedName>
</protein>
<dbReference type="SUPFAM" id="SSF48208">
    <property type="entry name" value="Six-hairpin glycosidases"/>
    <property type="match status" value="1"/>
</dbReference>
<dbReference type="PRINTS" id="PR00744">
    <property type="entry name" value="GLHYDRLASE37"/>
</dbReference>
<keyword evidence="1" id="KW-0378">Hydrolase</keyword>
<dbReference type="GO" id="GO:0005993">
    <property type="term" value="P:trehalose catabolic process"/>
    <property type="evidence" value="ECO:0007669"/>
    <property type="project" value="TreeGrafter"/>
</dbReference>
<accession>A0A7V1GFB1</accession>
<dbReference type="InterPro" id="IPR001661">
    <property type="entry name" value="Glyco_hydro_37"/>
</dbReference>
<comment type="caution">
    <text evidence="3">The sequence shown here is derived from an EMBL/GenBank/DDBJ whole genome shotgun (WGS) entry which is preliminary data.</text>
</comment>
<dbReference type="PROSITE" id="PS00927">
    <property type="entry name" value="TREHALASE_1"/>
    <property type="match status" value="1"/>
</dbReference>
<dbReference type="EMBL" id="DRGM01000128">
    <property type="protein sequence ID" value="HEA17182.1"/>
    <property type="molecule type" value="Genomic_DNA"/>
</dbReference>